<feature type="compositionally biased region" description="Basic and acidic residues" evidence="1">
    <location>
        <begin position="46"/>
        <end position="56"/>
    </location>
</feature>
<keyword evidence="3" id="KW-1185">Reference proteome</keyword>
<dbReference type="STRING" id="1440053.GCA_000718095_04746"/>
<reference evidence="2 3" key="1">
    <citation type="submission" date="2013-12" db="EMBL/GenBank/DDBJ databases">
        <title>Annotated genome of Streptomyces scopuliridis.</title>
        <authorList>
            <person name="Olson J.B."/>
        </authorList>
    </citation>
    <scope>NUCLEOTIDE SEQUENCE [LARGE SCALE GENOMIC DNA]</scope>
    <source>
        <strain evidence="2 3">RB72</strain>
    </source>
</reference>
<gene>
    <name evidence="2" type="ORF">Y717_05830</name>
</gene>
<organism evidence="2 3">
    <name type="scientific">Streptomyces scopuliridis RB72</name>
    <dbReference type="NCBI Taxonomy" id="1440053"/>
    <lineage>
        <taxon>Bacteria</taxon>
        <taxon>Bacillati</taxon>
        <taxon>Actinomycetota</taxon>
        <taxon>Actinomycetes</taxon>
        <taxon>Kitasatosporales</taxon>
        <taxon>Streptomycetaceae</taxon>
        <taxon>Streptomyces</taxon>
    </lineage>
</organism>
<proteinExistence type="predicted"/>
<feature type="compositionally biased region" description="Low complexity" evidence="1">
    <location>
        <begin position="21"/>
        <end position="37"/>
    </location>
</feature>
<evidence type="ECO:0000313" key="3">
    <source>
        <dbReference type="Proteomes" id="UP000245992"/>
    </source>
</evidence>
<evidence type="ECO:0000256" key="1">
    <source>
        <dbReference type="SAM" id="MobiDB-lite"/>
    </source>
</evidence>
<accession>A0A2T7TAN3</accession>
<dbReference type="Proteomes" id="UP000245992">
    <property type="component" value="Unassembled WGS sequence"/>
</dbReference>
<sequence>MIRVVQSIENSRGVTSRQRGSRSLPWLSLSRPSSAPSHTPDAISGDDPRDGHVYAR</sequence>
<evidence type="ECO:0000313" key="2">
    <source>
        <dbReference type="EMBL" id="PVE12230.1"/>
    </source>
</evidence>
<protein>
    <submittedName>
        <fullName evidence="2">Uncharacterized protein</fullName>
    </submittedName>
</protein>
<feature type="region of interest" description="Disordered" evidence="1">
    <location>
        <begin position="1"/>
        <end position="56"/>
    </location>
</feature>
<dbReference type="EMBL" id="AZSP01000121">
    <property type="protein sequence ID" value="PVE12230.1"/>
    <property type="molecule type" value="Genomic_DNA"/>
</dbReference>
<feature type="compositionally biased region" description="Polar residues" evidence="1">
    <location>
        <begin position="7"/>
        <end position="18"/>
    </location>
</feature>
<name>A0A2T7TAN3_9ACTN</name>
<comment type="caution">
    <text evidence="2">The sequence shown here is derived from an EMBL/GenBank/DDBJ whole genome shotgun (WGS) entry which is preliminary data.</text>
</comment>
<dbReference type="AlphaFoldDB" id="A0A2T7TAN3"/>